<dbReference type="AlphaFoldDB" id="A0A0C3QXP5"/>
<feature type="non-terminal residue" evidence="6">
    <location>
        <position position="1"/>
    </location>
</feature>
<proteinExistence type="inferred from homology"/>
<evidence type="ECO:0000256" key="5">
    <source>
        <dbReference type="RuleBase" id="RU363076"/>
    </source>
</evidence>
<keyword evidence="2" id="KW-0812">Transmembrane</keyword>
<evidence type="ECO:0000256" key="3">
    <source>
        <dbReference type="ARBA" id="ARBA00022989"/>
    </source>
</evidence>
<keyword evidence="5" id="KW-0496">Mitochondrion</keyword>
<dbReference type="Proteomes" id="UP000054248">
    <property type="component" value="Unassembled WGS sequence"/>
</dbReference>
<dbReference type="InterPro" id="IPR045214">
    <property type="entry name" value="Surf1/Surf4"/>
</dbReference>
<dbReference type="InterPro" id="IPR002994">
    <property type="entry name" value="Surf1/Shy1"/>
</dbReference>
<accession>A0A0C3QXP5</accession>
<dbReference type="PANTHER" id="PTHR23427:SF2">
    <property type="entry name" value="SURFEIT LOCUS PROTEIN 1"/>
    <property type="match status" value="1"/>
</dbReference>
<dbReference type="OrthoDB" id="10040024at2759"/>
<dbReference type="GO" id="GO:0033617">
    <property type="term" value="P:mitochondrial respiratory chain complex IV assembly"/>
    <property type="evidence" value="ECO:0007669"/>
    <property type="project" value="TreeGrafter"/>
</dbReference>
<dbReference type="STRING" id="1051891.A0A0C3QXP5"/>
<dbReference type="PROSITE" id="PS50895">
    <property type="entry name" value="SURF1"/>
    <property type="match status" value="1"/>
</dbReference>
<dbReference type="EMBL" id="KN822946">
    <property type="protein sequence ID" value="KIO33849.1"/>
    <property type="molecule type" value="Genomic_DNA"/>
</dbReference>
<evidence type="ECO:0000313" key="6">
    <source>
        <dbReference type="EMBL" id="KIO33849.1"/>
    </source>
</evidence>
<comment type="subcellular location">
    <subcellularLocation>
        <location evidence="1">Membrane</location>
    </subcellularLocation>
    <subcellularLocation>
        <location evidence="5">Mitochondrion inner membrane</location>
        <topology evidence="5">Multi-pass membrane protein</topology>
    </subcellularLocation>
</comment>
<sequence length="218" mass="24663">LLIGFIPVFTFGLGTWQMYRLQWKLKLIEELEEQLAKPAMDLPRIINVGALPEFEWRRVTVKGIWDHAHSVLIGPKVRDNEGGYSVVTPLKRPDASTIIVDRGFVKKDRAEAARDNSDPESRVDGEVEVTGMLRLQPKSNSFTPENQPEKGLWYWPNIAELVDYSGGNKAGVQPVLVEALDQRDIGQHLADMKRGVPIGRPPKVDLRNEHATYAVIWF</sequence>
<evidence type="ECO:0000313" key="7">
    <source>
        <dbReference type="Proteomes" id="UP000054248"/>
    </source>
</evidence>
<keyword evidence="7" id="KW-1185">Reference proteome</keyword>
<reference evidence="7" key="2">
    <citation type="submission" date="2015-01" db="EMBL/GenBank/DDBJ databases">
        <title>Evolutionary Origins and Diversification of the Mycorrhizal Mutualists.</title>
        <authorList>
            <consortium name="DOE Joint Genome Institute"/>
            <consortium name="Mycorrhizal Genomics Consortium"/>
            <person name="Kohler A."/>
            <person name="Kuo A."/>
            <person name="Nagy L.G."/>
            <person name="Floudas D."/>
            <person name="Copeland A."/>
            <person name="Barry K.W."/>
            <person name="Cichocki N."/>
            <person name="Veneault-Fourrey C."/>
            <person name="LaButti K."/>
            <person name="Lindquist E.A."/>
            <person name="Lipzen A."/>
            <person name="Lundell T."/>
            <person name="Morin E."/>
            <person name="Murat C."/>
            <person name="Riley R."/>
            <person name="Ohm R."/>
            <person name="Sun H."/>
            <person name="Tunlid A."/>
            <person name="Henrissat B."/>
            <person name="Grigoriev I.V."/>
            <person name="Hibbett D.S."/>
            <person name="Martin F."/>
        </authorList>
    </citation>
    <scope>NUCLEOTIDE SEQUENCE [LARGE SCALE GENOMIC DNA]</scope>
    <source>
        <strain evidence="7">MUT 4182</strain>
    </source>
</reference>
<dbReference type="CDD" id="cd06662">
    <property type="entry name" value="SURF1"/>
    <property type="match status" value="1"/>
</dbReference>
<evidence type="ECO:0000256" key="4">
    <source>
        <dbReference type="ARBA" id="ARBA00023136"/>
    </source>
</evidence>
<reference evidence="6 7" key="1">
    <citation type="submission" date="2014-04" db="EMBL/GenBank/DDBJ databases">
        <authorList>
            <consortium name="DOE Joint Genome Institute"/>
            <person name="Kuo A."/>
            <person name="Girlanda M."/>
            <person name="Perotto S."/>
            <person name="Kohler A."/>
            <person name="Nagy L.G."/>
            <person name="Floudas D."/>
            <person name="Copeland A."/>
            <person name="Barry K.W."/>
            <person name="Cichocki N."/>
            <person name="Veneault-Fourrey C."/>
            <person name="LaButti K."/>
            <person name="Lindquist E.A."/>
            <person name="Lipzen A."/>
            <person name="Lundell T."/>
            <person name="Morin E."/>
            <person name="Murat C."/>
            <person name="Sun H."/>
            <person name="Tunlid A."/>
            <person name="Henrissat B."/>
            <person name="Grigoriev I.V."/>
            <person name="Hibbett D.S."/>
            <person name="Martin F."/>
            <person name="Nordberg H.P."/>
            <person name="Cantor M.N."/>
            <person name="Hua S.X."/>
        </authorList>
    </citation>
    <scope>NUCLEOTIDE SEQUENCE [LARGE SCALE GENOMIC DNA]</scope>
    <source>
        <strain evidence="6 7">MUT 4182</strain>
    </source>
</reference>
<name>A0A0C3QXP5_9AGAM</name>
<keyword evidence="3" id="KW-1133">Transmembrane helix</keyword>
<organism evidence="6 7">
    <name type="scientific">Tulasnella calospora MUT 4182</name>
    <dbReference type="NCBI Taxonomy" id="1051891"/>
    <lineage>
        <taxon>Eukaryota</taxon>
        <taxon>Fungi</taxon>
        <taxon>Dikarya</taxon>
        <taxon>Basidiomycota</taxon>
        <taxon>Agaricomycotina</taxon>
        <taxon>Agaricomycetes</taxon>
        <taxon>Cantharellales</taxon>
        <taxon>Tulasnellaceae</taxon>
        <taxon>Tulasnella</taxon>
    </lineage>
</organism>
<keyword evidence="5" id="KW-0999">Mitochondrion inner membrane</keyword>
<gene>
    <name evidence="6" type="ORF">M407DRAFT_54387</name>
</gene>
<evidence type="ECO:0000256" key="2">
    <source>
        <dbReference type="ARBA" id="ARBA00022692"/>
    </source>
</evidence>
<keyword evidence="4" id="KW-0472">Membrane</keyword>
<comment type="function">
    <text evidence="5">Probably involved in the biogenesis of the COX complex.</text>
</comment>
<dbReference type="GO" id="GO:0005743">
    <property type="term" value="C:mitochondrial inner membrane"/>
    <property type="evidence" value="ECO:0007669"/>
    <property type="project" value="UniProtKB-SubCell"/>
</dbReference>
<comment type="similarity">
    <text evidence="5">Belongs to the SURF1 family.</text>
</comment>
<protein>
    <recommendedName>
        <fullName evidence="5">SURF1-like protein</fullName>
    </recommendedName>
</protein>
<evidence type="ECO:0000256" key="1">
    <source>
        <dbReference type="ARBA" id="ARBA00004370"/>
    </source>
</evidence>
<dbReference type="HOGENOM" id="CLU_047737_4_2_1"/>
<feature type="non-terminal residue" evidence="6">
    <location>
        <position position="218"/>
    </location>
</feature>
<dbReference type="Pfam" id="PF02104">
    <property type="entry name" value="SURF1"/>
    <property type="match status" value="1"/>
</dbReference>
<dbReference type="PANTHER" id="PTHR23427">
    <property type="entry name" value="SURFEIT LOCUS PROTEIN"/>
    <property type="match status" value="1"/>
</dbReference>